<dbReference type="PANTHER" id="PTHR43415:SF3">
    <property type="entry name" value="GNAT-FAMILY ACETYLTRANSFERASE"/>
    <property type="match status" value="1"/>
</dbReference>
<dbReference type="Gene3D" id="3.40.50.11190">
    <property type="match status" value="1"/>
</dbReference>
<feature type="binding site" evidence="2">
    <location>
        <position position="285"/>
    </location>
    <ligand>
        <name>substrate</name>
    </ligand>
</feature>
<protein>
    <submittedName>
        <fullName evidence="4">UDP-2,4-diacetamido-2,4, 6-trideoxy-beta-L-altropyranose hydrolase</fullName>
        <ecNumber evidence="4">3.6.1.57</ecNumber>
    </submittedName>
</protein>
<accession>A0A8H2JLA7</accession>
<dbReference type="OrthoDB" id="9788924at2"/>
<name>A0A8H2JLA7_9GAMM</name>
<comment type="caution">
    <text evidence="4">The sequence shown here is derived from an EMBL/GenBank/DDBJ whole genome shotgun (WGS) entry which is preliminary data.</text>
</comment>
<dbReference type="Gene3D" id="3.40.50.2000">
    <property type="entry name" value="Glycogen Phosphorylase B"/>
    <property type="match status" value="1"/>
</dbReference>
<dbReference type="EC" id="3.6.1.57" evidence="4"/>
<feature type="active site" description="Proton acceptor" evidence="1">
    <location>
        <position position="18"/>
    </location>
</feature>
<dbReference type="Proteomes" id="UP000307702">
    <property type="component" value="Unassembled WGS sequence"/>
</dbReference>
<dbReference type="InterPro" id="IPR000182">
    <property type="entry name" value="GNAT_dom"/>
</dbReference>
<dbReference type="AlphaFoldDB" id="A0A8H2JLA7"/>
<dbReference type="Gene3D" id="3.40.630.30">
    <property type="match status" value="1"/>
</dbReference>
<dbReference type="PROSITE" id="PS51186">
    <property type="entry name" value="GNAT"/>
    <property type="match status" value="1"/>
</dbReference>
<sequence>MKTIVFRADASPVLATGHIMRCLTLAQALTLQFPLARIIFISNHLPNSLTVKLMQLSVELVTLPFDIDSSDWRQTDDAKACINAITSQVLTVNTTIDLLIVDHYFIDWQWQKELKQYYKKLLVIDDLANRTHLADFLLDQTLNRQTNDYLSLVPPYCQLLLGKKFILLRDEFSRLIPTAKQKRAQVKTIKNTISIDNILVNLGGLDNNNLTKVIINALIEYKIKTNNHKLTVDIIMASHSPHVESIKALITDHDWLTLTLDCNEMSNKILNADLAIGACGTTAWERCSLGLPTLAIVLADNQKEVNNSLADEKAIISLGHYQALTMNAIIEAICLLESQPSNYLSLIKNSFNSCDGLGIQRVVTQLSTPEVTLELATINDLPTVFNWQSNPQIRHYSRNTKAIKYQEHKQWFLSSISMEHRHMYMVCSAGKKLGVLRLDKQNIAQSVKRYEISILIAPEAQRKKLALKAIHAIPKSFDSCEIYAHVHPQNQASQHLFTQVNFIKLTESSYLRPSYHPPSN</sequence>
<dbReference type="Pfam" id="PF13302">
    <property type="entry name" value="Acetyltransf_3"/>
    <property type="match status" value="1"/>
</dbReference>
<evidence type="ECO:0000259" key="3">
    <source>
        <dbReference type="PROSITE" id="PS51186"/>
    </source>
</evidence>
<evidence type="ECO:0000256" key="2">
    <source>
        <dbReference type="PIRSR" id="PIRSR620023-2"/>
    </source>
</evidence>
<dbReference type="InterPro" id="IPR016181">
    <property type="entry name" value="Acyl_CoA_acyltransferase"/>
</dbReference>
<reference evidence="4 5" key="1">
    <citation type="submission" date="2019-05" db="EMBL/GenBank/DDBJ databases">
        <title>Colwellia ponticola sp. nov., isolated from seawater.</title>
        <authorList>
            <person name="Yoon J.-H."/>
        </authorList>
    </citation>
    <scope>NUCLEOTIDE SEQUENCE [LARGE SCALE GENOMIC DNA]</scope>
    <source>
        <strain evidence="4 5">OISW-25</strain>
    </source>
</reference>
<keyword evidence="4" id="KW-0378">Hydrolase</keyword>
<dbReference type="EMBL" id="SZVP01000009">
    <property type="protein sequence ID" value="TMM44957.1"/>
    <property type="molecule type" value="Genomic_DNA"/>
</dbReference>
<dbReference type="GO" id="GO:0016747">
    <property type="term" value="F:acyltransferase activity, transferring groups other than amino-acyl groups"/>
    <property type="evidence" value="ECO:0007669"/>
    <property type="project" value="InterPro"/>
</dbReference>
<organism evidence="4 5">
    <name type="scientific">Colwellia ponticola</name>
    <dbReference type="NCBI Taxonomy" id="2304625"/>
    <lineage>
        <taxon>Bacteria</taxon>
        <taxon>Pseudomonadati</taxon>
        <taxon>Pseudomonadota</taxon>
        <taxon>Gammaproteobacteria</taxon>
        <taxon>Alteromonadales</taxon>
        <taxon>Colwelliaceae</taxon>
        <taxon>Colwellia</taxon>
    </lineage>
</organism>
<evidence type="ECO:0000256" key="1">
    <source>
        <dbReference type="PIRSR" id="PIRSR620023-1"/>
    </source>
</evidence>
<gene>
    <name evidence="4" type="primary">pseG</name>
    <name evidence="4" type="ORF">FCS21_10760</name>
</gene>
<dbReference type="NCBIfam" id="TIGR03590">
    <property type="entry name" value="PseG"/>
    <property type="match status" value="1"/>
</dbReference>
<keyword evidence="5" id="KW-1185">Reference proteome</keyword>
<dbReference type="GO" id="GO:0016787">
    <property type="term" value="F:hydrolase activity"/>
    <property type="evidence" value="ECO:0007669"/>
    <property type="project" value="UniProtKB-KW"/>
</dbReference>
<evidence type="ECO:0000313" key="4">
    <source>
        <dbReference type="EMBL" id="TMM44957.1"/>
    </source>
</evidence>
<feature type="binding site" evidence="2">
    <location>
        <position position="169"/>
    </location>
    <ligand>
        <name>substrate</name>
    </ligand>
</feature>
<proteinExistence type="predicted"/>
<dbReference type="PANTHER" id="PTHR43415">
    <property type="entry name" value="SPERMIDINE N(1)-ACETYLTRANSFERASE"/>
    <property type="match status" value="1"/>
</dbReference>
<dbReference type="SUPFAM" id="SSF53756">
    <property type="entry name" value="UDP-Glycosyltransferase/glycogen phosphorylase"/>
    <property type="match status" value="1"/>
</dbReference>
<dbReference type="InterPro" id="IPR020023">
    <property type="entry name" value="PseG"/>
</dbReference>
<feature type="domain" description="N-acetyltransferase" evidence="3">
    <location>
        <begin position="371"/>
        <end position="520"/>
    </location>
</feature>
<evidence type="ECO:0000313" key="5">
    <source>
        <dbReference type="Proteomes" id="UP000307702"/>
    </source>
</evidence>
<dbReference type="SUPFAM" id="SSF55729">
    <property type="entry name" value="Acyl-CoA N-acyltransferases (Nat)"/>
    <property type="match status" value="1"/>
</dbReference>
<dbReference type="RefSeq" id="WP_138623229.1">
    <property type="nucleotide sequence ID" value="NZ_SZVP01000009.1"/>
</dbReference>